<feature type="compositionally biased region" description="Basic residues" evidence="1">
    <location>
        <begin position="1"/>
        <end position="20"/>
    </location>
</feature>
<protein>
    <submittedName>
        <fullName evidence="2">Uncharacterized protein</fullName>
    </submittedName>
</protein>
<accession>A0A2J6QAB2</accession>
<dbReference type="EMBL" id="KZ613475">
    <property type="protein sequence ID" value="PMD23204.1"/>
    <property type="molecule type" value="Genomic_DNA"/>
</dbReference>
<keyword evidence="3" id="KW-1185">Reference proteome</keyword>
<evidence type="ECO:0000313" key="3">
    <source>
        <dbReference type="Proteomes" id="UP000235672"/>
    </source>
</evidence>
<proteinExistence type="predicted"/>
<dbReference type="OrthoDB" id="3551112at2759"/>
<feature type="region of interest" description="Disordered" evidence="1">
    <location>
        <begin position="1"/>
        <end position="25"/>
    </location>
</feature>
<dbReference type="Proteomes" id="UP000235672">
    <property type="component" value="Unassembled WGS sequence"/>
</dbReference>
<name>A0A2J6QAB2_9HELO</name>
<reference evidence="2 3" key="1">
    <citation type="submission" date="2016-05" db="EMBL/GenBank/DDBJ databases">
        <title>A degradative enzymes factory behind the ericoid mycorrhizal symbiosis.</title>
        <authorList>
            <consortium name="DOE Joint Genome Institute"/>
            <person name="Martino E."/>
            <person name="Morin E."/>
            <person name="Grelet G."/>
            <person name="Kuo A."/>
            <person name="Kohler A."/>
            <person name="Daghino S."/>
            <person name="Barry K."/>
            <person name="Choi C."/>
            <person name="Cichocki N."/>
            <person name="Clum A."/>
            <person name="Copeland A."/>
            <person name="Hainaut M."/>
            <person name="Haridas S."/>
            <person name="Labutti K."/>
            <person name="Lindquist E."/>
            <person name="Lipzen A."/>
            <person name="Khouja H.-R."/>
            <person name="Murat C."/>
            <person name="Ohm R."/>
            <person name="Olson A."/>
            <person name="Spatafora J."/>
            <person name="Veneault-Fourrey C."/>
            <person name="Henrissat B."/>
            <person name="Grigoriev I."/>
            <person name="Martin F."/>
            <person name="Perotto S."/>
        </authorList>
    </citation>
    <scope>NUCLEOTIDE SEQUENCE [LARGE SCALE GENOMIC DNA]</scope>
    <source>
        <strain evidence="2 3">UAMH 7357</strain>
    </source>
</reference>
<sequence length="157" mass="17929">MAKTHDKHRVKGKESKKRNKSSQFLAHLKVNDAGLVQKQASRSAKTTITTSTSEGNDLVVDEEIIPYDRDVTSSSQIQYRDSSTEEKEVETRNITKVMPYQLQQWMTETSSPNITLGERLEKSKWKYKSAEAQGDLNLGGADEDWGRKPYDWILFSD</sequence>
<dbReference type="AlphaFoldDB" id="A0A2J6QAB2"/>
<evidence type="ECO:0000313" key="2">
    <source>
        <dbReference type="EMBL" id="PMD23204.1"/>
    </source>
</evidence>
<gene>
    <name evidence="2" type="ORF">NA56DRAFT_644117</name>
</gene>
<organism evidence="2 3">
    <name type="scientific">Hyaloscypha hepaticicola</name>
    <dbReference type="NCBI Taxonomy" id="2082293"/>
    <lineage>
        <taxon>Eukaryota</taxon>
        <taxon>Fungi</taxon>
        <taxon>Dikarya</taxon>
        <taxon>Ascomycota</taxon>
        <taxon>Pezizomycotina</taxon>
        <taxon>Leotiomycetes</taxon>
        <taxon>Helotiales</taxon>
        <taxon>Hyaloscyphaceae</taxon>
        <taxon>Hyaloscypha</taxon>
    </lineage>
</organism>
<evidence type="ECO:0000256" key="1">
    <source>
        <dbReference type="SAM" id="MobiDB-lite"/>
    </source>
</evidence>